<dbReference type="Pfam" id="PF00589">
    <property type="entry name" value="Phage_integrase"/>
    <property type="match status" value="1"/>
</dbReference>
<dbReference type="InterPro" id="IPR002104">
    <property type="entry name" value="Integrase_catalytic"/>
</dbReference>
<name>A0ABY5I3P7_9FIRM</name>
<dbReference type="PANTHER" id="PTHR30349">
    <property type="entry name" value="PHAGE INTEGRASE-RELATED"/>
    <property type="match status" value="1"/>
</dbReference>
<evidence type="ECO:0000313" key="6">
    <source>
        <dbReference type="EMBL" id="UTY39968.1"/>
    </source>
</evidence>
<sequence>MKETKFNDIALEWLSLRKLYIKHSTFVKYENIINNHILPYFQSYNNNNITNKCIYTFFERKKNEELSSSTLNSMKCILSSIYQYGIENYNLQTINFKQIKITTLPKIKNILSYEDRNKLIDYVKTHTNPLSIALLLALYGGLRLGEICALKWKHLDFTNQLVHIEGTATRLKSFQEHQRKTEVIILPPKSHTSYREVPIPSFVFQYIKTYIFIYNEEDYLLSNSHKIYEPRRLEKNFCKFCHDYDLYCTFHDLRHSYATECVRQNVEIKTLSEILGHSNVSITLNFYVHTSLEQKQKEISKIQTPKEFVE</sequence>
<keyword evidence="7" id="KW-1185">Reference proteome</keyword>
<accession>A0ABY5I3P7</accession>
<dbReference type="PANTHER" id="PTHR30349:SF64">
    <property type="entry name" value="PROPHAGE INTEGRASE INTD-RELATED"/>
    <property type="match status" value="1"/>
</dbReference>
<keyword evidence="4" id="KW-0233">DNA recombination</keyword>
<dbReference type="InterPro" id="IPR050090">
    <property type="entry name" value="Tyrosine_recombinase_XerCD"/>
</dbReference>
<evidence type="ECO:0000256" key="4">
    <source>
        <dbReference type="ARBA" id="ARBA00023172"/>
    </source>
</evidence>
<dbReference type="PROSITE" id="PS51898">
    <property type="entry name" value="TYR_RECOMBINASE"/>
    <property type="match status" value="1"/>
</dbReference>
<comment type="similarity">
    <text evidence="1">Belongs to the 'phage' integrase family.</text>
</comment>
<dbReference type="Pfam" id="PF14659">
    <property type="entry name" value="Phage_int_SAM_3"/>
    <property type="match status" value="1"/>
</dbReference>
<dbReference type="InterPro" id="IPR004107">
    <property type="entry name" value="Integrase_SAM-like_N"/>
</dbReference>
<evidence type="ECO:0000256" key="3">
    <source>
        <dbReference type="ARBA" id="ARBA00023125"/>
    </source>
</evidence>
<evidence type="ECO:0000256" key="1">
    <source>
        <dbReference type="ARBA" id="ARBA00008857"/>
    </source>
</evidence>
<reference evidence="6" key="1">
    <citation type="submission" date="2022-07" db="EMBL/GenBank/DDBJ databases">
        <title>Faecal culturing of patients with breast cancer.</title>
        <authorList>
            <person name="Teng N.M.Y."/>
            <person name="Kiu R."/>
            <person name="Evans R."/>
            <person name="Baker D.J."/>
            <person name="Zenner C."/>
            <person name="Robinson S.D."/>
            <person name="Hall L.J."/>
        </authorList>
    </citation>
    <scope>NUCLEOTIDE SEQUENCE</scope>
    <source>
        <strain evidence="6">LH1062</strain>
    </source>
</reference>
<dbReference type="Gene3D" id="1.10.443.10">
    <property type="entry name" value="Intergrase catalytic core"/>
    <property type="match status" value="1"/>
</dbReference>
<protein>
    <submittedName>
        <fullName evidence="6">Site-specific integrase</fullName>
    </submittedName>
</protein>
<dbReference type="InterPro" id="IPR011010">
    <property type="entry name" value="DNA_brk_join_enz"/>
</dbReference>
<dbReference type="InterPro" id="IPR013762">
    <property type="entry name" value="Integrase-like_cat_sf"/>
</dbReference>
<evidence type="ECO:0000259" key="5">
    <source>
        <dbReference type="PROSITE" id="PS51898"/>
    </source>
</evidence>
<dbReference type="Proteomes" id="UP001060112">
    <property type="component" value="Chromosome"/>
</dbReference>
<dbReference type="InterPro" id="IPR010998">
    <property type="entry name" value="Integrase_recombinase_N"/>
</dbReference>
<organism evidence="6 7">
    <name type="scientific">Allocoprobacillus halotolerans</name>
    <dbReference type="NCBI Taxonomy" id="2944914"/>
    <lineage>
        <taxon>Bacteria</taxon>
        <taxon>Bacillati</taxon>
        <taxon>Bacillota</taxon>
        <taxon>Erysipelotrichia</taxon>
        <taxon>Erysipelotrichales</taxon>
        <taxon>Erysipelotrichaceae</taxon>
        <taxon>Allocoprobacillus</taxon>
    </lineage>
</organism>
<dbReference type="EMBL" id="CP101620">
    <property type="protein sequence ID" value="UTY39968.1"/>
    <property type="molecule type" value="Genomic_DNA"/>
</dbReference>
<evidence type="ECO:0000313" key="7">
    <source>
        <dbReference type="Proteomes" id="UP001060112"/>
    </source>
</evidence>
<dbReference type="RefSeq" id="WP_290141405.1">
    <property type="nucleotide sequence ID" value="NZ_CP101620.1"/>
</dbReference>
<proteinExistence type="inferred from homology"/>
<keyword evidence="3" id="KW-0238">DNA-binding</keyword>
<keyword evidence="2" id="KW-0229">DNA integration</keyword>
<dbReference type="Gene3D" id="1.10.150.130">
    <property type="match status" value="1"/>
</dbReference>
<evidence type="ECO:0000256" key="2">
    <source>
        <dbReference type="ARBA" id="ARBA00022908"/>
    </source>
</evidence>
<dbReference type="CDD" id="cd01189">
    <property type="entry name" value="INT_ICEBs1_C_like"/>
    <property type="match status" value="1"/>
</dbReference>
<feature type="domain" description="Tyr recombinase" evidence="5">
    <location>
        <begin position="106"/>
        <end position="300"/>
    </location>
</feature>
<dbReference type="SUPFAM" id="SSF56349">
    <property type="entry name" value="DNA breaking-rejoining enzymes"/>
    <property type="match status" value="1"/>
</dbReference>
<gene>
    <name evidence="6" type="ORF">NMU03_03955</name>
</gene>